<keyword evidence="4" id="KW-1185">Reference proteome</keyword>
<keyword evidence="1" id="KW-0472">Membrane</keyword>
<dbReference type="OrthoDB" id="9796594at2"/>
<dbReference type="KEGG" id="cmr:Cycma_1617"/>
<proteinExistence type="predicted"/>
<dbReference type="EMBL" id="CP002955">
    <property type="protein sequence ID" value="AEL25371.1"/>
    <property type="molecule type" value="Genomic_DNA"/>
</dbReference>
<gene>
    <name evidence="3" type="ordered locus">Cycma_1617</name>
</gene>
<feature type="transmembrane region" description="Helical" evidence="1">
    <location>
        <begin position="37"/>
        <end position="55"/>
    </location>
</feature>
<evidence type="ECO:0000259" key="2">
    <source>
        <dbReference type="Pfam" id="PF03372"/>
    </source>
</evidence>
<feature type="transmembrane region" description="Helical" evidence="1">
    <location>
        <begin position="61"/>
        <end position="77"/>
    </location>
</feature>
<sequence>MDLVLNILKIILSIICIFAVIASKLKLSNWWIRVFDFPRIQLLIMATLAITLYVLPFLSFKALNITGFLLVLFSWFYQARKIFPYTLLAKKEVKKDKKASPENEIGILVSNVLTPNRHVEKLINLVKKKKPNLVLTLESDKWWEDQLTVLEKDYKYQVKIPLDNLYGMHLYSNLELENTKVHYLVEDDIPSIHSSVILPSGKAIQIHCIHPEPPSPTESDTSLSRDAELLIVGENVKDPGLPTLVFGDLNDVAWSRTTRLFQKISGLLDPRKGRGFFNTYNAKYFPFRWPLDHIFHTEDFLLREIKRLPSISSDHFPIYIKLKLKPENDQDDKKEALEEDEKDWKEETIEKANPKILTI</sequence>
<dbReference type="AlphaFoldDB" id="G0J5S0"/>
<protein>
    <recommendedName>
        <fullName evidence="2">Endonuclease/exonuclease/phosphatase domain-containing protein</fullName>
    </recommendedName>
</protein>
<feature type="domain" description="Endonuclease/exonuclease/phosphatase" evidence="2">
    <location>
        <begin position="111"/>
        <end position="315"/>
    </location>
</feature>
<keyword evidence="1" id="KW-0812">Transmembrane</keyword>
<dbReference type="STRING" id="880070.Cycma_1617"/>
<dbReference type="Gene3D" id="3.60.10.10">
    <property type="entry name" value="Endonuclease/exonuclease/phosphatase"/>
    <property type="match status" value="1"/>
</dbReference>
<evidence type="ECO:0000256" key="1">
    <source>
        <dbReference type="SAM" id="Phobius"/>
    </source>
</evidence>
<feature type="transmembrane region" description="Helical" evidence="1">
    <location>
        <begin position="6"/>
        <end position="25"/>
    </location>
</feature>
<name>G0J5S0_CYCMS</name>
<dbReference type="RefSeq" id="WP_014019666.1">
    <property type="nucleotide sequence ID" value="NC_015914.1"/>
</dbReference>
<dbReference type="SUPFAM" id="SSF56219">
    <property type="entry name" value="DNase I-like"/>
    <property type="match status" value="1"/>
</dbReference>
<accession>G0J5S0</accession>
<evidence type="ECO:0000313" key="3">
    <source>
        <dbReference type="EMBL" id="AEL25371.1"/>
    </source>
</evidence>
<dbReference type="Pfam" id="PF03372">
    <property type="entry name" value="Exo_endo_phos"/>
    <property type="match status" value="1"/>
</dbReference>
<organism evidence="3 4">
    <name type="scientific">Cyclobacterium marinum (strain ATCC 25205 / DSM 745 / LMG 13164 / NCIMB 1802)</name>
    <name type="common">Flectobacillus marinus</name>
    <dbReference type="NCBI Taxonomy" id="880070"/>
    <lineage>
        <taxon>Bacteria</taxon>
        <taxon>Pseudomonadati</taxon>
        <taxon>Bacteroidota</taxon>
        <taxon>Cytophagia</taxon>
        <taxon>Cytophagales</taxon>
        <taxon>Cyclobacteriaceae</taxon>
        <taxon>Cyclobacterium</taxon>
    </lineage>
</organism>
<dbReference type="HOGENOM" id="CLU_052333_0_0_10"/>
<dbReference type="InterPro" id="IPR005135">
    <property type="entry name" value="Endo/exonuclease/phosphatase"/>
</dbReference>
<dbReference type="eggNOG" id="COG3021">
    <property type="taxonomic scope" value="Bacteria"/>
</dbReference>
<dbReference type="Proteomes" id="UP000001635">
    <property type="component" value="Chromosome"/>
</dbReference>
<dbReference type="GO" id="GO:0003824">
    <property type="term" value="F:catalytic activity"/>
    <property type="evidence" value="ECO:0007669"/>
    <property type="project" value="InterPro"/>
</dbReference>
<keyword evidence="1" id="KW-1133">Transmembrane helix</keyword>
<reference evidence="4" key="1">
    <citation type="submission" date="2011-07" db="EMBL/GenBank/DDBJ databases">
        <title>The complete genome of Cyclobacterium marinum DSM 745.</title>
        <authorList>
            <person name="Lucas S."/>
            <person name="Han J."/>
            <person name="Lapidus A."/>
            <person name="Bruce D."/>
            <person name="Goodwin L."/>
            <person name="Pitluck S."/>
            <person name="Peters L."/>
            <person name="Kyrpides N."/>
            <person name="Mavromatis K."/>
            <person name="Ivanova N."/>
            <person name="Ovchinnikova G."/>
            <person name="Chertkov O."/>
            <person name="Detter J.C."/>
            <person name="Tapia R."/>
            <person name="Han C."/>
            <person name="Land M."/>
            <person name="Hauser L."/>
            <person name="Markowitz V."/>
            <person name="Cheng J.-F."/>
            <person name="Hugenholtz P."/>
            <person name="Woyke T."/>
            <person name="Wu D."/>
            <person name="Tindall B."/>
            <person name="Schuetze A."/>
            <person name="Brambilla E."/>
            <person name="Klenk H.-P."/>
            <person name="Eisen J.A."/>
        </authorList>
    </citation>
    <scope>NUCLEOTIDE SEQUENCE [LARGE SCALE GENOMIC DNA]</scope>
    <source>
        <strain evidence="4">ATCC 25205 / DSM 745 / LMG 13164 / NCIMB 1802</strain>
    </source>
</reference>
<evidence type="ECO:0000313" key="4">
    <source>
        <dbReference type="Proteomes" id="UP000001635"/>
    </source>
</evidence>
<dbReference type="InterPro" id="IPR036691">
    <property type="entry name" value="Endo/exonu/phosph_ase_sf"/>
</dbReference>